<accession>A0A919U9U5</accession>
<keyword evidence="2" id="KW-1185">Reference proteome</keyword>
<comment type="caution">
    <text evidence="1">The sequence shown here is derived from an EMBL/GenBank/DDBJ whole genome shotgun (WGS) entry which is preliminary data.</text>
</comment>
<evidence type="ECO:0000313" key="2">
    <source>
        <dbReference type="Proteomes" id="UP000660611"/>
    </source>
</evidence>
<gene>
    <name evidence="1" type="ORF">Dsi01nite_053330</name>
</gene>
<organism evidence="1 2">
    <name type="scientific">Dactylosporangium siamense</name>
    <dbReference type="NCBI Taxonomy" id="685454"/>
    <lineage>
        <taxon>Bacteria</taxon>
        <taxon>Bacillati</taxon>
        <taxon>Actinomycetota</taxon>
        <taxon>Actinomycetes</taxon>
        <taxon>Micromonosporales</taxon>
        <taxon>Micromonosporaceae</taxon>
        <taxon>Dactylosporangium</taxon>
    </lineage>
</organism>
<dbReference type="EMBL" id="BONQ01000082">
    <property type="protein sequence ID" value="GIG47292.1"/>
    <property type="molecule type" value="Genomic_DNA"/>
</dbReference>
<name>A0A919U9U5_9ACTN</name>
<dbReference type="AlphaFoldDB" id="A0A919U9U5"/>
<dbReference type="Proteomes" id="UP000660611">
    <property type="component" value="Unassembled WGS sequence"/>
</dbReference>
<evidence type="ECO:0000313" key="1">
    <source>
        <dbReference type="EMBL" id="GIG47292.1"/>
    </source>
</evidence>
<sequence length="85" mass="8882">MWAQAGGLPLLLDDGGHRYLHGNGITPYAQVATDGTIECLHTGALGSVRTITDAADTVVATNTFGCGVTLVPTLTLLVDLTHQRH</sequence>
<protein>
    <submittedName>
        <fullName evidence="1">Uncharacterized protein</fullName>
    </submittedName>
</protein>
<dbReference type="RefSeq" id="WP_203849032.1">
    <property type="nucleotide sequence ID" value="NZ_BAAAVW010000017.1"/>
</dbReference>
<reference evidence="1" key="1">
    <citation type="submission" date="2021-01" db="EMBL/GenBank/DDBJ databases">
        <title>Whole genome shotgun sequence of Dactylosporangium siamense NBRC 106093.</title>
        <authorList>
            <person name="Komaki H."/>
            <person name="Tamura T."/>
        </authorList>
    </citation>
    <scope>NUCLEOTIDE SEQUENCE</scope>
    <source>
        <strain evidence="1">NBRC 106093</strain>
    </source>
</reference>
<proteinExistence type="predicted"/>